<evidence type="ECO:0000256" key="1">
    <source>
        <dbReference type="SAM" id="SignalP"/>
    </source>
</evidence>
<dbReference type="RefSeq" id="WP_157335395.1">
    <property type="nucleotide sequence ID" value="NZ_RHLK01000005.1"/>
</dbReference>
<evidence type="ECO:0000313" key="3">
    <source>
        <dbReference type="EMBL" id="MVO99981.1"/>
    </source>
</evidence>
<dbReference type="InterPro" id="IPR011050">
    <property type="entry name" value="Pectin_lyase_fold/virulence"/>
</dbReference>
<organism evidence="3 4">
    <name type="scientific">Paenibacillus lutrae</name>
    <dbReference type="NCBI Taxonomy" id="2078573"/>
    <lineage>
        <taxon>Bacteria</taxon>
        <taxon>Bacillati</taxon>
        <taxon>Bacillota</taxon>
        <taxon>Bacilli</taxon>
        <taxon>Bacillales</taxon>
        <taxon>Paenibacillaceae</taxon>
        <taxon>Paenibacillus</taxon>
    </lineage>
</organism>
<dbReference type="InterPro" id="IPR006311">
    <property type="entry name" value="TAT_signal"/>
</dbReference>
<dbReference type="AlphaFoldDB" id="A0A7X3FI02"/>
<sequence>MTSNSQPPPTWSRRKLLASLGAAGAVLAASSLPAVVKARGADTLIHDVKEYGALGQGGYGDQDWTGIQQAVTAAARTGGFVYIPAGTYLLTKPVQLQSGVHLIGAGAALTHLIGATGCVFTALPPAGSIEIGHLSIQGGSAGSKAFNEDSAVSLLQASSVRIYNCRFHTVYSPILLRSCTRCIIENNEFDIILGNMPGKPHYGTAVFCAGGEGHLIRYNTFRSVSTAAAWLGDGCSASTIEGNRVSFFDSSAFVIQSDDAKKPVSHNRITANHITNENASKTGCTAIRLTRNVLLNHLAQNSMEHMDGIGIVLEGDQENGKLFPADNTITGNDLRHLTGSAVVLQNALRTISSGNSVRNCTLDGICIESRGEANSRDSVLSGNILVGCKETAIRIKGAKSSGTLLAGNSGSGNGKNLLDEGTHTQTAATF</sequence>
<accession>A0A7X3FI02</accession>
<feature type="signal peptide" evidence="1">
    <location>
        <begin position="1"/>
        <end position="28"/>
    </location>
</feature>
<dbReference type="Proteomes" id="UP000490800">
    <property type="component" value="Unassembled WGS sequence"/>
</dbReference>
<reference evidence="3 4" key="1">
    <citation type="journal article" date="2019" name="Microorganisms">
        <title>Paenibacillus lutrae sp. nov., A Chitinolytic Species Isolated from A River Otter in Castril Natural Park, Granada, Spain.</title>
        <authorList>
            <person name="Rodriguez M."/>
            <person name="Reina J.C."/>
            <person name="Bejar V."/>
            <person name="Llamas I."/>
        </authorList>
    </citation>
    <scope>NUCLEOTIDE SEQUENCE [LARGE SCALE GENOMIC DNA]</scope>
    <source>
        <strain evidence="3 4">N10</strain>
    </source>
</reference>
<gene>
    <name evidence="3" type="ORF">EDM21_10720</name>
</gene>
<evidence type="ECO:0000313" key="4">
    <source>
        <dbReference type="Proteomes" id="UP000490800"/>
    </source>
</evidence>
<keyword evidence="1" id="KW-0732">Signal</keyword>
<dbReference type="PROSITE" id="PS51318">
    <property type="entry name" value="TAT"/>
    <property type="match status" value="1"/>
</dbReference>
<dbReference type="InterPro" id="IPR024535">
    <property type="entry name" value="RHGA/B-epi-like_pectate_lyase"/>
</dbReference>
<dbReference type="OrthoDB" id="2496562at2"/>
<proteinExistence type="predicted"/>
<dbReference type="Gene3D" id="2.160.20.10">
    <property type="entry name" value="Single-stranded right-handed beta-helix, Pectin lyase-like"/>
    <property type="match status" value="1"/>
</dbReference>
<evidence type="ECO:0000259" key="2">
    <source>
        <dbReference type="Pfam" id="PF12708"/>
    </source>
</evidence>
<dbReference type="Pfam" id="PF12708">
    <property type="entry name" value="Pect-lyase_RHGA_epim"/>
    <property type="match status" value="1"/>
</dbReference>
<feature type="chain" id="PRO_5039412152" evidence="1">
    <location>
        <begin position="29"/>
        <end position="430"/>
    </location>
</feature>
<feature type="domain" description="Rhamnogalacturonase A/B/Epimerase-like pectate lyase" evidence="2">
    <location>
        <begin position="47"/>
        <end position="288"/>
    </location>
</feature>
<comment type="caution">
    <text evidence="3">The sequence shown here is derived from an EMBL/GenBank/DDBJ whole genome shotgun (WGS) entry which is preliminary data.</text>
</comment>
<protein>
    <submittedName>
        <fullName evidence="3">Tat pathway signal protein</fullName>
    </submittedName>
</protein>
<keyword evidence="4" id="KW-1185">Reference proteome</keyword>
<dbReference type="SMART" id="SM00710">
    <property type="entry name" value="PbH1"/>
    <property type="match status" value="7"/>
</dbReference>
<dbReference type="InterPro" id="IPR012334">
    <property type="entry name" value="Pectin_lyas_fold"/>
</dbReference>
<dbReference type="InterPro" id="IPR006626">
    <property type="entry name" value="PbH1"/>
</dbReference>
<name>A0A7X3FI02_9BACL</name>
<dbReference type="EMBL" id="RHLK01000005">
    <property type="protein sequence ID" value="MVO99981.1"/>
    <property type="molecule type" value="Genomic_DNA"/>
</dbReference>
<dbReference type="SUPFAM" id="SSF51126">
    <property type="entry name" value="Pectin lyase-like"/>
    <property type="match status" value="1"/>
</dbReference>